<keyword evidence="1" id="KW-0812">Transmembrane</keyword>
<comment type="caution">
    <text evidence="4">The sequence shown here is derived from an EMBL/GenBank/DDBJ whole genome shotgun (WGS) entry which is preliminary data.</text>
</comment>
<dbReference type="SUPFAM" id="SSF56601">
    <property type="entry name" value="beta-lactamase/transpeptidase-like"/>
    <property type="match status" value="1"/>
</dbReference>
<evidence type="ECO:0000256" key="1">
    <source>
        <dbReference type="SAM" id="Phobius"/>
    </source>
</evidence>
<gene>
    <name evidence="4" type="ORF">CLV63_101510</name>
</gene>
<name>A0A2P8DUZ3_9ACTN</name>
<evidence type="ECO:0000313" key="5">
    <source>
        <dbReference type="Proteomes" id="UP000240542"/>
    </source>
</evidence>
<dbReference type="Pfam" id="PF00144">
    <property type="entry name" value="Beta-lactamase"/>
    <property type="match status" value="1"/>
</dbReference>
<dbReference type="InterPro" id="IPR012338">
    <property type="entry name" value="Beta-lactam/transpept-like"/>
</dbReference>
<organism evidence="4 5">
    <name type="scientific">Murinocardiopsis flavida</name>
    <dbReference type="NCBI Taxonomy" id="645275"/>
    <lineage>
        <taxon>Bacteria</taxon>
        <taxon>Bacillati</taxon>
        <taxon>Actinomycetota</taxon>
        <taxon>Actinomycetes</taxon>
        <taxon>Streptosporangiales</taxon>
        <taxon>Nocardiopsidaceae</taxon>
        <taxon>Murinocardiopsis</taxon>
    </lineage>
</organism>
<protein>
    <submittedName>
        <fullName evidence="4">CubicO group peptidase (Beta-lactamase class C family)</fullName>
    </submittedName>
</protein>
<sequence>MMRWVLRAGAGLLTASVLVSAAVGVGPAASADTGDRPVDTARIDRFVADTVEAQGLAGVSVALVRDGRILHTRGYGRGPGGGPVTAETPMMIASLSKSMTAMAVMRLVEAGEVELDTPVRDYVPEFDPADPRAERITVRQLLDHTSGLSSGLLSPDRRAKGSLREAVAILSSMATTAEPGTRHAYFNGNYWLLARMVEKVSGAPFRTYLDKAVFAPLGMDASAAFEDPGAAIAAASGTAGGHTSAYGTSVARREPPDFATGSGGVVSTAADMARWLAPYTSGGRTADGEPFVSAATVDAMLTPSDPAGEYALGWRDGTPEGDARPRMSHDGNALTSSAYQGIYRESGYAVAVLSNTFTLPLETAYPIAEGVIDIAEGAGTDEGAGPEVPVAVNAICDYVLAALTALTAALGVRRIVRAPAWAERLGGRSTPRLAARLSPRLLPFALGCGFVALVVASGADARFLGLWFVWPALGVWALAAVVSNLATVAVRVRALRRLRPRRAAPPHHA</sequence>
<evidence type="ECO:0000313" key="4">
    <source>
        <dbReference type="EMBL" id="PSL01031.1"/>
    </source>
</evidence>
<feature type="transmembrane region" description="Helical" evidence="1">
    <location>
        <begin position="437"/>
        <end position="456"/>
    </location>
</feature>
<keyword evidence="1" id="KW-1133">Transmembrane helix</keyword>
<feature type="chain" id="PRO_5039015360" evidence="2">
    <location>
        <begin position="22"/>
        <end position="509"/>
    </location>
</feature>
<keyword evidence="2" id="KW-0732">Signal</keyword>
<feature type="domain" description="Beta-lactamase-related" evidence="3">
    <location>
        <begin position="43"/>
        <end position="359"/>
    </location>
</feature>
<reference evidence="4 5" key="1">
    <citation type="submission" date="2018-03" db="EMBL/GenBank/DDBJ databases">
        <title>Genomic Encyclopedia of Archaeal and Bacterial Type Strains, Phase II (KMG-II): from individual species to whole genera.</title>
        <authorList>
            <person name="Goeker M."/>
        </authorList>
    </citation>
    <scope>NUCLEOTIDE SEQUENCE [LARGE SCALE GENOMIC DNA]</scope>
    <source>
        <strain evidence="4 5">DSM 45312</strain>
    </source>
</reference>
<feature type="signal peptide" evidence="2">
    <location>
        <begin position="1"/>
        <end position="21"/>
    </location>
</feature>
<dbReference type="AlphaFoldDB" id="A0A2P8DUZ3"/>
<proteinExistence type="predicted"/>
<evidence type="ECO:0000259" key="3">
    <source>
        <dbReference type="Pfam" id="PF00144"/>
    </source>
</evidence>
<keyword evidence="1" id="KW-0472">Membrane</keyword>
<dbReference type="PANTHER" id="PTHR43283">
    <property type="entry name" value="BETA-LACTAMASE-RELATED"/>
    <property type="match status" value="1"/>
</dbReference>
<keyword evidence="5" id="KW-1185">Reference proteome</keyword>
<accession>A0A2P8DUZ3</accession>
<feature type="transmembrane region" description="Helical" evidence="1">
    <location>
        <begin position="398"/>
        <end position="416"/>
    </location>
</feature>
<evidence type="ECO:0000256" key="2">
    <source>
        <dbReference type="SAM" id="SignalP"/>
    </source>
</evidence>
<dbReference type="InterPro" id="IPR001466">
    <property type="entry name" value="Beta-lactam-related"/>
</dbReference>
<dbReference type="EMBL" id="PYGA01000001">
    <property type="protein sequence ID" value="PSL01031.1"/>
    <property type="molecule type" value="Genomic_DNA"/>
</dbReference>
<dbReference type="RefSeq" id="WP_170134126.1">
    <property type="nucleotide sequence ID" value="NZ_PYGA01000001.1"/>
</dbReference>
<dbReference type="Proteomes" id="UP000240542">
    <property type="component" value="Unassembled WGS sequence"/>
</dbReference>
<dbReference type="InterPro" id="IPR050789">
    <property type="entry name" value="Diverse_Enzym_Activities"/>
</dbReference>
<feature type="transmembrane region" description="Helical" evidence="1">
    <location>
        <begin position="468"/>
        <end position="492"/>
    </location>
</feature>
<dbReference type="Gene3D" id="3.40.710.10">
    <property type="entry name" value="DD-peptidase/beta-lactamase superfamily"/>
    <property type="match status" value="1"/>
</dbReference>
<dbReference type="PANTHER" id="PTHR43283:SF18">
    <property type="match status" value="1"/>
</dbReference>